<organism evidence="2 3">
    <name type="scientific">Mugilogobius chulae</name>
    <name type="common">yellowstripe goby</name>
    <dbReference type="NCBI Taxonomy" id="88201"/>
    <lineage>
        <taxon>Eukaryota</taxon>
        <taxon>Metazoa</taxon>
        <taxon>Chordata</taxon>
        <taxon>Craniata</taxon>
        <taxon>Vertebrata</taxon>
        <taxon>Euteleostomi</taxon>
        <taxon>Actinopterygii</taxon>
        <taxon>Neopterygii</taxon>
        <taxon>Teleostei</taxon>
        <taxon>Neoteleostei</taxon>
        <taxon>Acanthomorphata</taxon>
        <taxon>Gobiaria</taxon>
        <taxon>Gobiiformes</taxon>
        <taxon>Gobioidei</taxon>
        <taxon>Gobiidae</taxon>
        <taxon>Gobionellinae</taxon>
        <taxon>Mugilogobius</taxon>
    </lineage>
</organism>
<keyword evidence="3" id="KW-1185">Reference proteome</keyword>
<gene>
    <name evidence="2" type="ORF">WMY93_033415</name>
</gene>
<feature type="compositionally biased region" description="Basic residues" evidence="1">
    <location>
        <begin position="1"/>
        <end position="10"/>
    </location>
</feature>
<comment type="caution">
    <text evidence="2">The sequence shown here is derived from an EMBL/GenBank/DDBJ whole genome shotgun (WGS) entry which is preliminary data.</text>
</comment>
<dbReference type="Proteomes" id="UP001460270">
    <property type="component" value="Unassembled WGS sequence"/>
</dbReference>
<protein>
    <submittedName>
        <fullName evidence="2">Uncharacterized protein</fullName>
    </submittedName>
</protein>
<dbReference type="AlphaFoldDB" id="A0AAW0MK84"/>
<dbReference type="EMBL" id="JBBPFD010000173">
    <property type="protein sequence ID" value="KAK7879914.1"/>
    <property type="molecule type" value="Genomic_DNA"/>
</dbReference>
<feature type="region of interest" description="Disordered" evidence="1">
    <location>
        <begin position="1"/>
        <end position="21"/>
    </location>
</feature>
<evidence type="ECO:0000313" key="3">
    <source>
        <dbReference type="Proteomes" id="UP001460270"/>
    </source>
</evidence>
<proteinExistence type="predicted"/>
<feature type="compositionally biased region" description="Basic and acidic residues" evidence="1">
    <location>
        <begin position="11"/>
        <end position="21"/>
    </location>
</feature>
<sequence>MRLMKSKRQRQREGKERKREGDVKRVPYFVDEEDFFEACEEQKMEIIDRYLNIRGDVNATDNRLVTVEESQTDGDSRLELESDLKEKYAAFFVL</sequence>
<evidence type="ECO:0000313" key="2">
    <source>
        <dbReference type="EMBL" id="KAK7879914.1"/>
    </source>
</evidence>
<reference evidence="3" key="1">
    <citation type="submission" date="2024-04" db="EMBL/GenBank/DDBJ databases">
        <title>Salinicola lusitanus LLJ914,a marine bacterium isolated from the Okinawa Trough.</title>
        <authorList>
            <person name="Li J."/>
        </authorList>
    </citation>
    <scope>NUCLEOTIDE SEQUENCE [LARGE SCALE GENOMIC DNA]</scope>
</reference>
<accession>A0AAW0MK84</accession>
<name>A0AAW0MK84_9GOBI</name>
<evidence type="ECO:0000256" key="1">
    <source>
        <dbReference type="SAM" id="MobiDB-lite"/>
    </source>
</evidence>